<dbReference type="OrthoDB" id="438553at2759"/>
<dbReference type="GO" id="GO:0008270">
    <property type="term" value="F:zinc ion binding"/>
    <property type="evidence" value="ECO:0007669"/>
    <property type="project" value="UniProtKB-KW"/>
</dbReference>
<evidence type="ECO:0000256" key="7">
    <source>
        <dbReference type="ARBA" id="ARBA00023242"/>
    </source>
</evidence>
<dbReference type="GO" id="GO:0005737">
    <property type="term" value="C:cytoplasm"/>
    <property type="evidence" value="ECO:0007669"/>
    <property type="project" value="TreeGrafter"/>
</dbReference>
<gene>
    <name evidence="9" type="ORF">BN9_057310</name>
</gene>
<keyword evidence="6" id="KW-0862">Zinc</keyword>
<evidence type="ECO:0000256" key="6">
    <source>
        <dbReference type="ARBA" id="ARBA00022833"/>
    </source>
</evidence>
<name>A0A024GF22_9STRA</name>
<dbReference type="Gene3D" id="1.10.340.40">
    <property type="entry name" value="Nuclear abundant poly(A) RNA-bind protein 2, N-terminal domain"/>
    <property type="match status" value="1"/>
</dbReference>
<dbReference type="EMBL" id="CAIX01000082">
    <property type="protein sequence ID" value="CCI44907.1"/>
    <property type="molecule type" value="Genomic_DNA"/>
</dbReference>
<protein>
    <recommendedName>
        <fullName evidence="11">PWI domain-containing protein</fullName>
    </recommendedName>
</protein>
<dbReference type="InParanoid" id="A0A024GF22"/>
<dbReference type="InterPro" id="IPR040366">
    <property type="entry name" value="Nab2/ZC3H14"/>
</dbReference>
<feature type="compositionally biased region" description="Low complexity" evidence="8">
    <location>
        <begin position="145"/>
        <end position="155"/>
    </location>
</feature>
<evidence type="ECO:0000256" key="1">
    <source>
        <dbReference type="ARBA" id="ARBA00004123"/>
    </source>
</evidence>
<dbReference type="PANTHER" id="PTHR14738:SF29">
    <property type="entry name" value="ZINC FINGER CCCH DOMAIN-CONTAINING PROTEIN 14"/>
    <property type="match status" value="1"/>
</dbReference>
<dbReference type="InterPro" id="IPR043094">
    <property type="entry name" value="Nab2/ZC3H14_N_sf"/>
</dbReference>
<evidence type="ECO:0000256" key="5">
    <source>
        <dbReference type="ARBA" id="ARBA00022771"/>
    </source>
</evidence>
<keyword evidence="3" id="KW-0479">Metal-binding</keyword>
<dbReference type="AlphaFoldDB" id="A0A024GF22"/>
<feature type="compositionally biased region" description="Polar residues" evidence="8">
    <location>
        <begin position="249"/>
        <end position="266"/>
    </location>
</feature>
<dbReference type="PANTHER" id="PTHR14738">
    <property type="entry name" value="ZINC FINGER CCCH DOMAIN-CONTAINING PROTEIN 14"/>
    <property type="match status" value="1"/>
</dbReference>
<evidence type="ECO:0000256" key="8">
    <source>
        <dbReference type="SAM" id="MobiDB-lite"/>
    </source>
</evidence>
<organism evidence="9 10">
    <name type="scientific">Albugo candida</name>
    <dbReference type="NCBI Taxonomy" id="65357"/>
    <lineage>
        <taxon>Eukaryota</taxon>
        <taxon>Sar</taxon>
        <taxon>Stramenopiles</taxon>
        <taxon>Oomycota</taxon>
        <taxon>Peronosporomycetes</taxon>
        <taxon>Albuginales</taxon>
        <taxon>Albuginaceae</taxon>
        <taxon>Albugo</taxon>
    </lineage>
</organism>
<feature type="region of interest" description="Disordered" evidence="8">
    <location>
        <begin position="372"/>
        <end position="470"/>
    </location>
</feature>
<feature type="compositionally biased region" description="Basic residues" evidence="8">
    <location>
        <begin position="117"/>
        <end position="131"/>
    </location>
</feature>
<dbReference type="GO" id="GO:0008143">
    <property type="term" value="F:poly(A) binding"/>
    <property type="evidence" value="ECO:0007669"/>
    <property type="project" value="InterPro"/>
</dbReference>
<feature type="region of interest" description="Disordered" evidence="8">
    <location>
        <begin position="85"/>
        <end position="297"/>
    </location>
</feature>
<keyword evidence="7" id="KW-0539">Nucleus</keyword>
<feature type="compositionally biased region" description="Polar residues" evidence="8">
    <location>
        <begin position="421"/>
        <end position="454"/>
    </location>
</feature>
<feature type="compositionally biased region" description="Basic and acidic residues" evidence="8">
    <location>
        <begin position="179"/>
        <end position="191"/>
    </location>
</feature>
<keyword evidence="10" id="KW-1185">Reference proteome</keyword>
<keyword evidence="4" id="KW-0677">Repeat</keyword>
<dbReference type="Proteomes" id="UP000053237">
    <property type="component" value="Unassembled WGS sequence"/>
</dbReference>
<evidence type="ECO:0000313" key="9">
    <source>
        <dbReference type="EMBL" id="CCI44907.1"/>
    </source>
</evidence>
<feature type="compositionally biased region" description="Basic residues" evidence="8">
    <location>
        <begin position="229"/>
        <end position="239"/>
    </location>
</feature>
<keyword evidence="5" id="KW-0863">Zinc-finger</keyword>
<dbReference type="GO" id="GO:0043488">
    <property type="term" value="P:regulation of mRNA stability"/>
    <property type="evidence" value="ECO:0007669"/>
    <property type="project" value="InterPro"/>
</dbReference>
<comment type="caution">
    <text evidence="9">The sequence shown here is derived from an EMBL/GenBank/DDBJ whole genome shotgun (WGS) entry which is preliminary data.</text>
</comment>
<evidence type="ECO:0008006" key="11">
    <source>
        <dbReference type="Google" id="ProtNLM"/>
    </source>
</evidence>
<dbReference type="GO" id="GO:0005634">
    <property type="term" value="C:nucleus"/>
    <property type="evidence" value="ECO:0007669"/>
    <property type="project" value="UniProtKB-SubCell"/>
</dbReference>
<sequence length="470" mass="52565">MTYTGDYVFTKTLTEQEKLQIQEKAITKLTEIIGVEVDNVMAEYVLVMVANKKSMTQIAHDLIDFIGDEAANEFVTWLSTALPTFETPTGSSEKSKVSAESSTNPINEIKRESSHEKKVKTSHTKTSKSTKKRDVKDESNHKSSTKSSTKTTIKLSRSKDQDIKQVLAKRSQRFGITKENTEDTRHEEGTNKRKSSKMDSNSQKKASRVTELLGPPVNVDQAQLDARDGRKHRRTRSRSPTRNTSDRTLTGTPQRSQRDSNTAEANTRQRRTGEWASTGKDKSMQSSSPSHEKMHKKRYEQHAYGYPVPRGFNGYPPMPYGPPGAGMFFGGPGPCPPPMPYGMGFPSPGYPTHPNAAKRFNEPMAGPVPMSAPSGMTRRNPGRIFPRGRPFLNKSWVNPETAKKTESNEQPLGNEDGAVTITYNPPQNSKFTSHVTRPRFQNKTWVRTETQNESDLSESLPVTPPQESKE</sequence>
<comment type="similarity">
    <text evidence="2">Belongs to the ZC3H14 family.</text>
</comment>
<proteinExistence type="inferred from homology"/>
<comment type="subcellular location">
    <subcellularLocation>
        <location evidence="1">Nucleus</location>
    </subcellularLocation>
</comment>
<evidence type="ECO:0000256" key="4">
    <source>
        <dbReference type="ARBA" id="ARBA00022737"/>
    </source>
</evidence>
<evidence type="ECO:0000256" key="2">
    <source>
        <dbReference type="ARBA" id="ARBA00008423"/>
    </source>
</evidence>
<dbReference type="STRING" id="65357.A0A024GF22"/>
<accession>A0A024GF22</accession>
<reference evidence="9 10" key="1">
    <citation type="submission" date="2012-05" db="EMBL/GenBank/DDBJ databases">
        <title>Recombination and specialization in a pathogen metapopulation.</title>
        <authorList>
            <person name="Gardiner A."/>
            <person name="Kemen E."/>
            <person name="Schultz-Larsen T."/>
            <person name="MacLean D."/>
            <person name="Van Oosterhout C."/>
            <person name="Jones J.D.G."/>
        </authorList>
    </citation>
    <scope>NUCLEOTIDE SEQUENCE [LARGE SCALE GENOMIC DNA]</scope>
    <source>
        <strain evidence="9 10">Ac Nc2</strain>
    </source>
</reference>
<evidence type="ECO:0000256" key="3">
    <source>
        <dbReference type="ARBA" id="ARBA00022723"/>
    </source>
</evidence>
<feature type="compositionally biased region" description="Basic and acidic residues" evidence="8">
    <location>
        <begin position="132"/>
        <end position="141"/>
    </location>
</feature>
<evidence type="ECO:0000313" key="10">
    <source>
        <dbReference type="Proteomes" id="UP000053237"/>
    </source>
</evidence>